<dbReference type="SMART" id="SM00490">
    <property type="entry name" value="HELICc"/>
    <property type="match status" value="1"/>
</dbReference>
<feature type="domain" description="Helicase C-terminal" evidence="13">
    <location>
        <begin position="464"/>
        <end position="621"/>
    </location>
</feature>
<dbReference type="InterPro" id="IPR027417">
    <property type="entry name" value="P-loop_NTPase"/>
</dbReference>
<evidence type="ECO:0000256" key="6">
    <source>
        <dbReference type="ARBA" id="ARBA00022806"/>
    </source>
</evidence>
<keyword evidence="15" id="KW-1185">Reference proteome</keyword>
<gene>
    <name evidence="11" type="primary">priA</name>
    <name evidence="14" type="ORF">PQU95_07440</name>
</gene>
<dbReference type="GO" id="GO:0016787">
    <property type="term" value="F:hydrolase activity"/>
    <property type="evidence" value="ECO:0007669"/>
    <property type="project" value="UniProtKB-KW"/>
</dbReference>
<keyword evidence="3 11" id="KW-0479">Metal-binding</keyword>
<comment type="similarity">
    <text evidence="11">Belongs to the helicase family. PriA subfamily.</text>
</comment>
<dbReference type="InterPro" id="IPR041236">
    <property type="entry name" value="PriA_C"/>
</dbReference>
<dbReference type="PROSITE" id="PS51192">
    <property type="entry name" value="HELICASE_ATP_BIND_1"/>
    <property type="match status" value="1"/>
</dbReference>
<reference evidence="14 15" key="1">
    <citation type="submission" date="2023-01" db="EMBL/GenBank/DDBJ databases">
        <title>Novel species of the genus Vogesella isolated from rivers.</title>
        <authorList>
            <person name="Lu H."/>
        </authorList>
    </citation>
    <scope>NUCLEOTIDE SEQUENCE [LARGE SCALE GENOMIC DNA]</scope>
    <source>
        <strain evidence="14 15">DC21W</strain>
    </source>
</reference>
<keyword evidence="8 11" id="KW-0067">ATP-binding</keyword>
<feature type="binding site" evidence="11">
    <location>
        <position position="438"/>
    </location>
    <ligand>
        <name>Zn(2+)</name>
        <dbReference type="ChEBI" id="CHEBI:29105"/>
        <label>2</label>
    </ligand>
</feature>
<dbReference type="PANTHER" id="PTHR30580">
    <property type="entry name" value="PRIMOSOMAL PROTEIN N"/>
    <property type="match status" value="1"/>
</dbReference>
<dbReference type="CDD" id="cd18804">
    <property type="entry name" value="SF2_C_priA"/>
    <property type="match status" value="1"/>
</dbReference>
<evidence type="ECO:0000313" key="14">
    <source>
        <dbReference type="EMBL" id="MDC7717048.1"/>
    </source>
</evidence>
<feature type="binding site" evidence="11">
    <location>
        <position position="472"/>
    </location>
    <ligand>
        <name>Zn(2+)</name>
        <dbReference type="ChEBI" id="CHEBI:29105"/>
        <label>1</label>
    </ligand>
</feature>
<evidence type="ECO:0000256" key="3">
    <source>
        <dbReference type="ARBA" id="ARBA00022723"/>
    </source>
</evidence>
<evidence type="ECO:0000256" key="7">
    <source>
        <dbReference type="ARBA" id="ARBA00022833"/>
    </source>
</evidence>
<name>A0ABT5IY11_9NEIS</name>
<evidence type="ECO:0000256" key="8">
    <source>
        <dbReference type="ARBA" id="ARBA00022840"/>
    </source>
</evidence>
<dbReference type="HAMAP" id="MF_00983">
    <property type="entry name" value="PriA"/>
    <property type="match status" value="1"/>
</dbReference>
<dbReference type="InterPro" id="IPR014001">
    <property type="entry name" value="Helicase_ATP-bd"/>
</dbReference>
<keyword evidence="5 11" id="KW-0378">Hydrolase</keyword>
<dbReference type="InterPro" id="IPR040498">
    <property type="entry name" value="PriA_CRR"/>
</dbReference>
<organism evidence="14 15">
    <name type="scientific">Vogesella aquatica</name>
    <dbReference type="NCBI Taxonomy" id="2984206"/>
    <lineage>
        <taxon>Bacteria</taxon>
        <taxon>Pseudomonadati</taxon>
        <taxon>Pseudomonadota</taxon>
        <taxon>Betaproteobacteria</taxon>
        <taxon>Neisseriales</taxon>
        <taxon>Chromobacteriaceae</taxon>
        <taxon>Vogesella</taxon>
    </lineage>
</organism>
<comment type="cofactor">
    <cofactor evidence="11">
        <name>Zn(2+)</name>
        <dbReference type="ChEBI" id="CHEBI:29105"/>
    </cofactor>
    <text evidence="11">Binds 2 zinc ions per subunit.</text>
</comment>
<protein>
    <recommendedName>
        <fullName evidence="11">Replication restart protein PriA</fullName>
    </recommendedName>
    <alternativeName>
        <fullName evidence="11">ATP-dependent DNA helicase PriA</fullName>
        <ecNumber evidence="11">5.6.2.4</ecNumber>
    </alternativeName>
    <alternativeName>
        <fullName evidence="11">DNA 3'-5' helicase PriA</fullName>
    </alternativeName>
</protein>
<evidence type="ECO:0000313" key="15">
    <source>
        <dbReference type="Proteomes" id="UP001219956"/>
    </source>
</evidence>
<dbReference type="Pfam" id="PF00271">
    <property type="entry name" value="Helicase_C"/>
    <property type="match status" value="1"/>
</dbReference>
<dbReference type="EMBL" id="JAQQLF010000008">
    <property type="protein sequence ID" value="MDC7717048.1"/>
    <property type="molecule type" value="Genomic_DNA"/>
</dbReference>
<dbReference type="Pfam" id="PF18074">
    <property type="entry name" value="PriA_C"/>
    <property type="match status" value="1"/>
</dbReference>
<proteinExistence type="inferred from homology"/>
<keyword evidence="2 11" id="KW-0235">DNA replication</keyword>
<dbReference type="InterPro" id="IPR005259">
    <property type="entry name" value="PriA"/>
</dbReference>
<dbReference type="Pfam" id="PF00270">
    <property type="entry name" value="DEAD"/>
    <property type="match status" value="1"/>
</dbReference>
<comment type="catalytic activity">
    <reaction evidence="11">
        <text>ATP + H2O = ADP + phosphate + H(+)</text>
        <dbReference type="Rhea" id="RHEA:13065"/>
        <dbReference type="ChEBI" id="CHEBI:15377"/>
        <dbReference type="ChEBI" id="CHEBI:15378"/>
        <dbReference type="ChEBI" id="CHEBI:30616"/>
        <dbReference type="ChEBI" id="CHEBI:43474"/>
        <dbReference type="ChEBI" id="CHEBI:456216"/>
        <dbReference type="EC" id="5.6.2.4"/>
    </reaction>
</comment>
<dbReference type="CDD" id="cd17929">
    <property type="entry name" value="DEXHc_priA"/>
    <property type="match status" value="1"/>
</dbReference>
<keyword evidence="10 11" id="KW-0413">Isomerase</keyword>
<evidence type="ECO:0000256" key="4">
    <source>
        <dbReference type="ARBA" id="ARBA00022741"/>
    </source>
</evidence>
<dbReference type="InterPro" id="IPR001650">
    <property type="entry name" value="Helicase_C-like"/>
</dbReference>
<feature type="binding site" evidence="11">
    <location>
        <position position="441"/>
    </location>
    <ligand>
        <name>Zn(2+)</name>
        <dbReference type="ChEBI" id="CHEBI:29105"/>
        <label>2</label>
    </ligand>
</feature>
<dbReference type="Pfam" id="PF18319">
    <property type="entry name" value="Zn_ribbon_PriA"/>
    <property type="match status" value="1"/>
</dbReference>
<dbReference type="InterPro" id="IPR041222">
    <property type="entry name" value="PriA_3primeBD"/>
</dbReference>
<keyword evidence="7 11" id="KW-0862">Zinc</keyword>
<evidence type="ECO:0000256" key="10">
    <source>
        <dbReference type="ARBA" id="ARBA00023235"/>
    </source>
</evidence>
<dbReference type="SUPFAM" id="SSF52540">
    <property type="entry name" value="P-loop containing nucleoside triphosphate hydrolases"/>
    <property type="match status" value="2"/>
</dbReference>
<dbReference type="InterPro" id="IPR011545">
    <property type="entry name" value="DEAD/DEAH_box_helicase_dom"/>
</dbReference>
<feature type="binding site" evidence="11">
    <location>
        <position position="456"/>
    </location>
    <ligand>
        <name>Zn(2+)</name>
        <dbReference type="ChEBI" id="CHEBI:29105"/>
        <label>2</label>
    </ligand>
</feature>
<dbReference type="Proteomes" id="UP001219956">
    <property type="component" value="Unassembled WGS sequence"/>
</dbReference>
<dbReference type="PANTHER" id="PTHR30580:SF0">
    <property type="entry name" value="PRIMOSOMAL PROTEIN N"/>
    <property type="match status" value="1"/>
</dbReference>
<keyword evidence="9 11" id="KW-0238">DNA-binding</keyword>
<comment type="caution">
    <text evidence="14">The sequence shown here is derived from an EMBL/GenBank/DDBJ whole genome shotgun (WGS) entry which is preliminary data.</text>
</comment>
<feature type="binding site" evidence="11">
    <location>
        <position position="469"/>
    </location>
    <ligand>
        <name>Zn(2+)</name>
        <dbReference type="ChEBI" id="CHEBI:29105"/>
        <label>1</label>
    </ligand>
</feature>
<feature type="binding site" evidence="11">
    <location>
        <position position="429"/>
    </location>
    <ligand>
        <name>Zn(2+)</name>
        <dbReference type="ChEBI" id="CHEBI:29105"/>
        <label>1</label>
    </ligand>
</feature>
<evidence type="ECO:0000256" key="11">
    <source>
        <dbReference type="HAMAP-Rule" id="MF_00983"/>
    </source>
</evidence>
<evidence type="ECO:0000256" key="5">
    <source>
        <dbReference type="ARBA" id="ARBA00022801"/>
    </source>
</evidence>
<evidence type="ECO:0000256" key="2">
    <source>
        <dbReference type="ARBA" id="ARBA00022705"/>
    </source>
</evidence>
<dbReference type="EC" id="5.6.2.4" evidence="11"/>
<evidence type="ECO:0000256" key="1">
    <source>
        <dbReference type="ARBA" id="ARBA00022515"/>
    </source>
</evidence>
<evidence type="ECO:0000256" key="9">
    <source>
        <dbReference type="ARBA" id="ARBA00023125"/>
    </source>
</evidence>
<sequence length="724" mass="78884">MTERVILGVWLDVPLRAAFSYLHDSPLPDGTRVKVAFGPREMCGVIDNSIPPPAVATDKLKPILAVLDELPPLPALLLEQVQFAARYYLHPVGQALFTALPTSLREARPVRQADHHVYQLSAQGLARPPAARSTVKTLLWQALQQPLGREALRQLHPQAGSYLKAGLASGDITALPWQPAALRVEGALPLNAQQEAARSSVAAALGSFAAFLLHGITGSGKTEVYLQLIAQVLAAGRQVLVIIPEINLTPQLIDRFARRFPATGIACLHSGLSDGERLQGWLDAWQGRAGIVIGTRLAVFTPLPQLGLVIVDEEHDGSFKQHDGLRYHARDLAVWRAHRQQVPVLLGSATPSLETVANVEAGRYRKLVLDQRAHDGASLPQIGLLDVRRQKLDDGLAPEVIAALRQRLARREMSLVFINRRGYSPVLACTDCGWTSACRHCSARMVLHLSARQLRCHHCGAQQRIPVQCPDCGNPDIKPLGEGTQRLEAALQRLLPEARILRIDRDSTSTKAAWDSIYQRVHSGQVDILVGTQMLAKGHDFGALSLVVVLGSDGGLYSADFRASERLFAQLMQVAGRAGRAGVPGHVVIQTQWPDHPLYLALQQHDFDGFAASQLAERREAGFPPAAYQILLRADAPAYADAEQFLQAVLQQLGAPPDGITVFGPAPALMARLAGRERAQLTLESTARAALHGWLRAELPTIEALARKASRQLRWSLDVDPLEL</sequence>
<dbReference type="Gene3D" id="3.40.1440.60">
    <property type="entry name" value="PriA, 3(prime) DNA-binding domain"/>
    <property type="match status" value="1"/>
</dbReference>
<feature type="binding site" evidence="11">
    <location>
        <position position="459"/>
    </location>
    <ligand>
        <name>Zn(2+)</name>
        <dbReference type="ChEBI" id="CHEBI:29105"/>
        <label>2</label>
    </ligand>
</feature>
<dbReference type="NCBIfam" id="TIGR00595">
    <property type="entry name" value="priA"/>
    <property type="match status" value="1"/>
</dbReference>
<comment type="subunit">
    <text evidence="11">Component of the replication restart primosome.</text>
</comment>
<dbReference type="PROSITE" id="PS51194">
    <property type="entry name" value="HELICASE_CTER"/>
    <property type="match status" value="1"/>
</dbReference>
<comment type="function">
    <text evidence="11">Initiates the restart of stalled replication forks, which reloads the replicative helicase on sites other than the origin of replication. Recognizes and binds to abandoned replication forks and remodels them to uncover a helicase loading site. Promotes assembly of the primosome at these replication forks.</text>
</comment>
<feature type="binding site" evidence="11">
    <location>
        <position position="432"/>
    </location>
    <ligand>
        <name>Zn(2+)</name>
        <dbReference type="ChEBI" id="CHEBI:29105"/>
        <label>1</label>
    </ligand>
</feature>
<feature type="domain" description="Helicase ATP-binding" evidence="12">
    <location>
        <begin position="202"/>
        <end position="369"/>
    </location>
</feature>
<accession>A0ABT5IY11</accession>
<evidence type="ECO:0000259" key="13">
    <source>
        <dbReference type="PROSITE" id="PS51194"/>
    </source>
</evidence>
<keyword evidence="1 11" id="KW-0639">Primosome</keyword>
<comment type="catalytic activity">
    <reaction evidence="11">
        <text>Couples ATP hydrolysis with the unwinding of duplex DNA by translocating in the 3'-5' direction.</text>
        <dbReference type="EC" id="5.6.2.4"/>
    </reaction>
</comment>
<dbReference type="Gene3D" id="3.40.50.300">
    <property type="entry name" value="P-loop containing nucleotide triphosphate hydrolases"/>
    <property type="match status" value="2"/>
</dbReference>
<dbReference type="RefSeq" id="WP_272751398.1">
    <property type="nucleotide sequence ID" value="NZ_JAQQLF010000008.1"/>
</dbReference>
<keyword evidence="6 11" id="KW-0347">Helicase</keyword>
<evidence type="ECO:0000259" key="12">
    <source>
        <dbReference type="PROSITE" id="PS51192"/>
    </source>
</evidence>
<dbReference type="SMART" id="SM00487">
    <property type="entry name" value="DEXDc"/>
    <property type="match status" value="1"/>
</dbReference>
<dbReference type="Pfam" id="PF17764">
    <property type="entry name" value="PriA_3primeBD"/>
    <property type="match status" value="1"/>
</dbReference>
<keyword evidence="4 11" id="KW-0547">Nucleotide-binding</keyword>
<dbReference type="InterPro" id="IPR042115">
    <property type="entry name" value="PriA_3primeBD_sf"/>
</dbReference>
<dbReference type="NCBIfam" id="NF004067">
    <property type="entry name" value="PRK05580.1-4"/>
    <property type="match status" value="1"/>
</dbReference>